<dbReference type="Proteomes" id="UP000828048">
    <property type="component" value="Chromosome 6"/>
</dbReference>
<organism evidence="1 2">
    <name type="scientific">Vaccinium darrowii</name>
    <dbReference type="NCBI Taxonomy" id="229202"/>
    <lineage>
        <taxon>Eukaryota</taxon>
        <taxon>Viridiplantae</taxon>
        <taxon>Streptophyta</taxon>
        <taxon>Embryophyta</taxon>
        <taxon>Tracheophyta</taxon>
        <taxon>Spermatophyta</taxon>
        <taxon>Magnoliopsida</taxon>
        <taxon>eudicotyledons</taxon>
        <taxon>Gunneridae</taxon>
        <taxon>Pentapetalae</taxon>
        <taxon>asterids</taxon>
        <taxon>Ericales</taxon>
        <taxon>Ericaceae</taxon>
        <taxon>Vaccinioideae</taxon>
        <taxon>Vaccinieae</taxon>
        <taxon>Vaccinium</taxon>
    </lineage>
</organism>
<reference evidence="1 2" key="1">
    <citation type="journal article" date="2021" name="Hortic Res">
        <title>High-quality reference genome and annotation aids understanding of berry development for evergreen blueberry (Vaccinium darrowii).</title>
        <authorList>
            <person name="Yu J."/>
            <person name="Hulse-Kemp A.M."/>
            <person name="Babiker E."/>
            <person name="Staton M."/>
        </authorList>
    </citation>
    <scope>NUCLEOTIDE SEQUENCE [LARGE SCALE GENOMIC DNA]</scope>
    <source>
        <strain evidence="2">cv. NJ 8807/NJ 8810</strain>
        <tissue evidence="1">Young leaf</tissue>
    </source>
</reference>
<name>A0ACB7X9N3_9ERIC</name>
<sequence length="139" mass="14443">MDTKNVMTCILAMVLVMGFADSDIDKDREECGTQLVGLSTCLSYVGGLPSLCHAPANISDCPALLNLAPNSPDAKVFEDFANSSKGSNSTTATATGSNSATTGSSADAKSEGGRGKRWLMVEMACVVMTSMAVHMLVKL</sequence>
<accession>A0ACB7X9N3</accession>
<keyword evidence="2" id="KW-1185">Reference proteome</keyword>
<proteinExistence type="predicted"/>
<gene>
    <name evidence="1" type="ORF">Vadar_013400</name>
</gene>
<dbReference type="EMBL" id="CM037156">
    <property type="protein sequence ID" value="KAH7837400.1"/>
    <property type="molecule type" value="Genomic_DNA"/>
</dbReference>
<comment type="caution">
    <text evidence="1">The sequence shown here is derived from an EMBL/GenBank/DDBJ whole genome shotgun (WGS) entry which is preliminary data.</text>
</comment>
<protein>
    <submittedName>
        <fullName evidence="1">Uncharacterized protein</fullName>
    </submittedName>
</protein>
<evidence type="ECO:0000313" key="2">
    <source>
        <dbReference type="Proteomes" id="UP000828048"/>
    </source>
</evidence>
<evidence type="ECO:0000313" key="1">
    <source>
        <dbReference type="EMBL" id="KAH7837400.1"/>
    </source>
</evidence>